<dbReference type="STRING" id="1618345.UT18_C0001G0017"/>
<accession>A0A0G0M554</accession>
<proteinExistence type="predicted"/>
<dbReference type="Proteomes" id="UP000034207">
    <property type="component" value="Unassembled WGS sequence"/>
</dbReference>
<dbReference type="EMBL" id="LBVV01000001">
    <property type="protein sequence ID" value="KKQ95430.1"/>
    <property type="molecule type" value="Genomic_DNA"/>
</dbReference>
<evidence type="ECO:0000313" key="3">
    <source>
        <dbReference type="EMBL" id="KKQ95430.1"/>
    </source>
</evidence>
<feature type="compositionally biased region" description="Polar residues" evidence="1">
    <location>
        <begin position="8"/>
        <end position="20"/>
    </location>
</feature>
<gene>
    <name evidence="3" type="ORF">UT18_C0001G0017</name>
</gene>
<organism evidence="3 4">
    <name type="scientific">candidate division CPR2 bacterium GW2011_GWC2_39_10</name>
    <dbReference type="NCBI Taxonomy" id="1618345"/>
    <lineage>
        <taxon>Bacteria</taxon>
        <taxon>Bacteria division CPR2</taxon>
    </lineage>
</organism>
<feature type="compositionally biased region" description="Polar residues" evidence="1">
    <location>
        <begin position="30"/>
        <end position="44"/>
    </location>
</feature>
<feature type="region of interest" description="Disordered" evidence="1">
    <location>
        <begin position="1"/>
        <end position="161"/>
    </location>
</feature>
<feature type="transmembrane region" description="Helical" evidence="2">
    <location>
        <begin position="170"/>
        <end position="192"/>
    </location>
</feature>
<dbReference type="AlphaFoldDB" id="A0A0G0M554"/>
<reference evidence="3 4" key="1">
    <citation type="journal article" date="2015" name="Nature">
        <title>rRNA introns, odd ribosomes, and small enigmatic genomes across a large radiation of phyla.</title>
        <authorList>
            <person name="Brown C.T."/>
            <person name="Hug L.A."/>
            <person name="Thomas B.C."/>
            <person name="Sharon I."/>
            <person name="Castelle C.J."/>
            <person name="Singh A."/>
            <person name="Wilkins M.J."/>
            <person name="Williams K.H."/>
            <person name="Banfield J.F."/>
        </authorList>
    </citation>
    <scope>NUCLEOTIDE SEQUENCE [LARGE SCALE GENOMIC DNA]</scope>
</reference>
<feature type="compositionally biased region" description="Low complexity" evidence="1">
    <location>
        <begin position="57"/>
        <end position="78"/>
    </location>
</feature>
<feature type="compositionally biased region" description="Low complexity" evidence="1">
    <location>
        <begin position="120"/>
        <end position="131"/>
    </location>
</feature>
<keyword evidence="2" id="KW-0812">Transmembrane</keyword>
<protein>
    <submittedName>
        <fullName evidence="3">Uncharacterized protein</fullName>
    </submittedName>
</protein>
<comment type="caution">
    <text evidence="3">The sequence shown here is derived from an EMBL/GenBank/DDBJ whole genome shotgun (WGS) entry which is preliminary data.</text>
</comment>
<keyword evidence="2" id="KW-0472">Membrane</keyword>
<evidence type="ECO:0000256" key="1">
    <source>
        <dbReference type="SAM" id="MobiDB-lite"/>
    </source>
</evidence>
<feature type="compositionally biased region" description="Polar residues" evidence="1">
    <location>
        <begin position="84"/>
        <end position="96"/>
    </location>
</feature>
<sequence length="555" mass="59653">MEPENKNSDSLSKNVDSIKQGNAGVPPDDNSASPISSLGDNLQIINDEPEAIEMPTSAVPAEAAEISSIASEMPASSPDINTEAMPTQNSIDTSIGQAVAGPSTDSISASPQSTSETSIPQVTTPQTPATPSSDWGSASQTPQSGGFFGGQTKTDEIVDMPPKKSGKKKLLIMMAVLLILLPGAGFAAFLGYNKYLAPTPKKVLNAAAKTMQEMSPFTSDITVDVSTTGLKYSITGVLSVDKNKSFDLKLVVPPSTSLNMFYLNKEDKFYLSDFTNLESKNNLIEYSNLKKYLAKYEKEMGQVLKTPTSLEFTDEDLKYVKKEKSEVLAGVKTTKYSFNPTKEYIEKNMPAKDLGIDADKIKMTLNFWVGNKDSKLYKLDMNLKMDMSASALGSVVKGAPSEFEIGFTETFKYDFNGTIAMPTDAKIMQKVDLSAEDPFAALTGGSVSPTSASDKQVMNALRQIAIGEADFYDENETYSDADGTSVSTLDLLIKEIAAAGSATPARDIIQLSLDAKGYTASAQLVSDTTRYFCVDATDFADYVETAPMGELCSPE</sequence>
<feature type="compositionally biased region" description="Polar residues" evidence="1">
    <location>
        <begin position="132"/>
        <end position="144"/>
    </location>
</feature>
<evidence type="ECO:0000313" key="4">
    <source>
        <dbReference type="Proteomes" id="UP000034207"/>
    </source>
</evidence>
<feature type="compositionally biased region" description="Polar residues" evidence="1">
    <location>
        <begin position="103"/>
        <end position="119"/>
    </location>
</feature>
<evidence type="ECO:0000256" key="2">
    <source>
        <dbReference type="SAM" id="Phobius"/>
    </source>
</evidence>
<keyword evidence="2" id="KW-1133">Transmembrane helix</keyword>
<dbReference type="Gene3D" id="2.50.20.20">
    <property type="match status" value="1"/>
</dbReference>
<name>A0A0G0M554_UNCC2</name>